<accession>A0ABQ8EPJ9</accession>
<keyword evidence="2" id="KW-1185">Reference proteome</keyword>
<dbReference type="Proteomes" id="UP000824890">
    <property type="component" value="Unassembled WGS sequence"/>
</dbReference>
<dbReference type="EMBL" id="JAGKQM010000001">
    <property type="protein sequence ID" value="KAH0943560.1"/>
    <property type="molecule type" value="Genomic_DNA"/>
</dbReference>
<evidence type="ECO:0000313" key="2">
    <source>
        <dbReference type="Proteomes" id="UP000824890"/>
    </source>
</evidence>
<reference evidence="1 2" key="1">
    <citation type="submission" date="2021-05" db="EMBL/GenBank/DDBJ databases">
        <title>Genome Assembly of Synthetic Allotetraploid Brassica napus Reveals Homoeologous Exchanges between Subgenomes.</title>
        <authorList>
            <person name="Davis J.T."/>
        </authorList>
    </citation>
    <scope>NUCLEOTIDE SEQUENCE [LARGE SCALE GENOMIC DNA]</scope>
    <source>
        <strain evidence="2">cv. Da-Ae</strain>
        <tissue evidence="1">Seedling</tissue>
    </source>
</reference>
<protein>
    <submittedName>
        <fullName evidence="1">Uncharacterized protein</fullName>
    </submittedName>
</protein>
<organism evidence="1 2">
    <name type="scientific">Brassica napus</name>
    <name type="common">Rape</name>
    <dbReference type="NCBI Taxonomy" id="3708"/>
    <lineage>
        <taxon>Eukaryota</taxon>
        <taxon>Viridiplantae</taxon>
        <taxon>Streptophyta</taxon>
        <taxon>Embryophyta</taxon>
        <taxon>Tracheophyta</taxon>
        <taxon>Spermatophyta</taxon>
        <taxon>Magnoliopsida</taxon>
        <taxon>eudicotyledons</taxon>
        <taxon>Gunneridae</taxon>
        <taxon>Pentapetalae</taxon>
        <taxon>rosids</taxon>
        <taxon>malvids</taxon>
        <taxon>Brassicales</taxon>
        <taxon>Brassicaceae</taxon>
        <taxon>Brassiceae</taxon>
        <taxon>Brassica</taxon>
    </lineage>
</organism>
<comment type="caution">
    <text evidence="1">The sequence shown here is derived from an EMBL/GenBank/DDBJ whole genome shotgun (WGS) entry which is preliminary data.</text>
</comment>
<proteinExistence type="predicted"/>
<sequence length="99" mass="10643">MNVLRRVLVGDDGINVSFLKMGRASRAIVSHDQVVSPEYPVPIKSNGDEASTIVGLRGRSNQHELTELKANFGPPPPITTKPHFLFSCAAETGLTCGNI</sequence>
<evidence type="ECO:0000313" key="1">
    <source>
        <dbReference type="EMBL" id="KAH0943560.1"/>
    </source>
</evidence>
<gene>
    <name evidence="1" type="ORF">HID58_003197</name>
</gene>
<name>A0ABQ8EPJ9_BRANA</name>